<sequence length="71" mass="8315">MNAWIIEKLKSLREDLSKKQELFKVNVRNIDSPTYEDNTINDLLAIKKLKVEIEQLELILQLSGIFQAENK</sequence>
<proteinExistence type="predicted"/>
<protein>
    <submittedName>
        <fullName evidence="1">Uncharacterized protein</fullName>
    </submittedName>
</protein>
<dbReference type="Proteomes" id="UP000284267">
    <property type="component" value="Unassembled WGS sequence"/>
</dbReference>
<dbReference type="EMBL" id="QROE01000001">
    <property type="protein sequence ID" value="RHK98231.1"/>
    <property type="molecule type" value="Genomic_DNA"/>
</dbReference>
<organism evidence="1 2">
    <name type="scientific">Blautia obeum</name>
    <dbReference type="NCBI Taxonomy" id="40520"/>
    <lineage>
        <taxon>Bacteria</taxon>
        <taxon>Bacillati</taxon>
        <taxon>Bacillota</taxon>
        <taxon>Clostridia</taxon>
        <taxon>Lachnospirales</taxon>
        <taxon>Lachnospiraceae</taxon>
        <taxon>Blautia</taxon>
    </lineage>
</organism>
<dbReference type="RefSeq" id="WP_118367479.1">
    <property type="nucleotide sequence ID" value="NZ_CABJDZ010000001.1"/>
</dbReference>
<reference evidence="1 2" key="1">
    <citation type="submission" date="2018-08" db="EMBL/GenBank/DDBJ databases">
        <title>A genome reference for cultivated species of the human gut microbiota.</title>
        <authorList>
            <person name="Zou Y."/>
            <person name="Xue W."/>
            <person name="Luo G."/>
        </authorList>
    </citation>
    <scope>NUCLEOTIDE SEQUENCE [LARGE SCALE GENOMIC DNA]</scope>
    <source>
        <strain evidence="1 2">AF39-4</strain>
    </source>
</reference>
<name>A0A415HVF6_9FIRM</name>
<gene>
    <name evidence="1" type="ORF">DW040_02695</name>
</gene>
<evidence type="ECO:0000313" key="2">
    <source>
        <dbReference type="Proteomes" id="UP000284267"/>
    </source>
</evidence>
<comment type="caution">
    <text evidence="1">The sequence shown here is derived from an EMBL/GenBank/DDBJ whole genome shotgun (WGS) entry which is preliminary data.</text>
</comment>
<dbReference type="AlphaFoldDB" id="A0A415HVF6"/>
<evidence type="ECO:0000313" key="1">
    <source>
        <dbReference type="EMBL" id="RHK98231.1"/>
    </source>
</evidence>
<accession>A0A415HVF6</accession>